<gene>
    <name evidence="4" type="ORF">TorRG33x02_328780</name>
</gene>
<sequence length="461" mass="53719">MDTSTTFFSRLFIFFSAYSLLTFFGNVTQLIRSFLPIHHLLRFIPSSTSSLVLESSSQEANNNNNNGEHDDQDHEEESTRDTLPKDLIVNEILSRLPVKSLVRFQCVCKSWRSILTGNRRFIFNHLQRSHNKCVMVKHRRRSPPAVHAVTILSRETNALVRTLPIPLEWRFKSMRVVGSCNGLACVTDQEYSPNPELPIILWNPALNKFRDLPRSLYGSISTTSVKPSHETISRIVHGFGYHPAIDDYRLVRILHSYDEFDVFRIRAEMYSLRSDSWREVEPFGHRIYEATCVASNGVLHWIVFGTGSSQDNEFVLCFDLRYEEFWRLELPDINFYRSGLCTKLAELDGQLGLITYTHHGWDKVVQVWLFEYETFVWENLLSVGPFSGIERPLGCGMYGQIYMEDKTGMLVLYDDNSDDELRRFRLVHADLNTFEVHLYVESFVWEYSKQDQVVEDETYDN</sequence>
<keyword evidence="2" id="KW-0472">Membrane</keyword>
<feature type="compositionally biased region" description="Basic and acidic residues" evidence="1">
    <location>
        <begin position="67"/>
        <end position="80"/>
    </location>
</feature>
<feature type="compositionally biased region" description="Low complexity" evidence="1">
    <location>
        <begin position="54"/>
        <end position="66"/>
    </location>
</feature>
<dbReference type="STRING" id="63057.A0A2P5B9C6"/>
<dbReference type="AlphaFoldDB" id="A0A2P5B9C6"/>
<feature type="domain" description="F-box" evidence="3">
    <location>
        <begin position="83"/>
        <end position="125"/>
    </location>
</feature>
<dbReference type="Pfam" id="PF08268">
    <property type="entry name" value="FBA_3"/>
    <property type="match status" value="1"/>
</dbReference>
<dbReference type="Pfam" id="PF00646">
    <property type="entry name" value="F-box"/>
    <property type="match status" value="1"/>
</dbReference>
<organism evidence="4 5">
    <name type="scientific">Trema orientale</name>
    <name type="common">Charcoal tree</name>
    <name type="synonym">Celtis orientalis</name>
    <dbReference type="NCBI Taxonomy" id="63057"/>
    <lineage>
        <taxon>Eukaryota</taxon>
        <taxon>Viridiplantae</taxon>
        <taxon>Streptophyta</taxon>
        <taxon>Embryophyta</taxon>
        <taxon>Tracheophyta</taxon>
        <taxon>Spermatophyta</taxon>
        <taxon>Magnoliopsida</taxon>
        <taxon>eudicotyledons</taxon>
        <taxon>Gunneridae</taxon>
        <taxon>Pentapetalae</taxon>
        <taxon>rosids</taxon>
        <taxon>fabids</taxon>
        <taxon>Rosales</taxon>
        <taxon>Cannabaceae</taxon>
        <taxon>Trema</taxon>
    </lineage>
</organism>
<dbReference type="Proteomes" id="UP000237000">
    <property type="component" value="Unassembled WGS sequence"/>
</dbReference>
<evidence type="ECO:0000259" key="3">
    <source>
        <dbReference type="SMART" id="SM00256"/>
    </source>
</evidence>
<dbReference type="NCBIfam" id="TIGR01640">
    <property type="entry name" value="F_box_assoc_1"/>
    <property type="match status" value="1"/>
</dbReference>
<dbReference type="Gene3D" id="2.120.10.80">
    <property type="entry name" value="Kelch-type beta propeller"/>
    <property type="match status" value="1"/>
</dbReference>
<accession>A0A2P5B9C6</accession>
<dbReference type="InterPro" id="IPR011043">
    <property type="entry name" value="Gal_Oxase/kelch_b-propeller"/>
</dbReference>
<dbReference type="InterPro" id="IPR017451">
    <property type="entry name" value="F-box-assoc_interact_dom"/>
</dbReference>
<protein>
    <submittedName>
        <fullName evidence="4">F-box domain containing protein</fullName>
    </submittedName>
</protein>
<feature type="region of interest" description="Disordered" evidence="1">
    <location>
        <begin position="54"/>
        <end position="80"/>
    </location>
</feature>
<evidence type="ECO:0000313" key="4">
    <source>
        <dbReference type="EMBL" id="PON45386.1"/>
    </source>
</evidence>
<keyword evidence="2" id="KW-1133">Transmembrane helix</keyword>
<dbReference type="OrthoDB" id="1137387at2759"/>
<dbReference type="CDD" id="cd22157">
    <property type="entry name" value="F-box_AtFBW1-like"/>
    <property type="match status" value="1"/>
</dbReference>
<keyword evidence="5" id="KW-1185">Reference proteome</keyword>
<evidence type="ECO:0000256" key="2">
    <source>
        <dbReference type="SAM" id="Phobius"/>
    </source>
</evidence>
<feature type="transmembrane region" description="Helical" evidence="2">
    <location>
        <begin position="7"/>
        <end position="27"/>
    </location>
</feature>
<dbReference type="InterPro" id="IPR001810">
    <property type="entry name" value="F-box_dom"/>
</dbReference>
<dbReference type="InterPro" id="IPR036047">
    <property type="entry name" value="F-box-like_dom_sf"/>
</dbReference>
<dbReference type="PANTHER" id="PTHR31672:SF13">
    <property type="entry name" value="F-BOX PROTEIN CPR30-LIKE"/>
    <property type="match status" value="1"/>
</dbReference>
<comment type="caution">
    <text evidence="4">The sequence shown here is derived from an EMBL/GenBank/DDBJ whole genome shotgun (WGS) entry which is preliminary data.</text>
</comment>
<proteinExistence type="predicted"/>
<dbReference type="EMBL" id="JXTC01000574">
    <property type="protein sequence ID" value="PON45386.1"/>
    <property type="molecule type" value="Genomic_DNA"/>
</dbReference>
<evidence type="ECO:0000313" key="5">
    <source>
        <dbReference type="Proteomes" id="UP000237000"/>
    </source>
</evidence>
<dbReference type="InParanoid" id="A0A2P5B9C6"/>
<dbReference type="SMART" id="SM00256">
    <property type="entry name" value="FBOX"/>
    <property type="match status" value="1"/>
</dbReference>
<dbReference type="Gene3D" id="1.20.1280.50">
    <property type="match status" value="1"/>
</dbReference>
<reference evidence="5" key="1">
    <citation type="submission" date="2016-06" db="EMBL/GenBank/DDBJ databases">
        <title>Parallel loss of symbiosis genes in relatives of nitrogen-fixing non-legume Parasponia.</title>
        <authorList>
            <person name="Van Velzen R."/>
            <person name="Holmer R."/>
            <person name="Bu F."/>
            <person name="Rutten L."/>
            <person name="Van Zeijl A."/>
            <person name="Liu W."/>
            <person name="Santuari L."/>
            <person name="Cao Q."/>
            <person name="Sharma T."/>
            <person name="Shen D."/>
            <person name="Roswanjaya Y."/>
            <person name="Wardhani T."/>
            <person name="Kalhor M.S."/>
            <person name="Jansen J."/>
            <person name="Van den Hoogen J."/>
            <person name="Gungor B."/>
            <person name="Hartog M."/>
            <person name="Hontelez J."/>
            <person name="Verver J."/>
            <person name="Yang W.-C."/>
            <person name="Schijlen E."/>
            <person name="Repin R."/>
            <person name="Schilthuizen M."/>
            <person name="Schranz E."/>
            <person name="Heidstra R."/>
            <person name="Miyata K."/>
            <person name="Fedorova E."/>
            <person name="Kohlen W."/>
            <person name="Bisseling T."/>
            <person name="Smit S."/>
            <person name="Geurts R."/>
        </authorList>
    </citation>
    <scope>NUCLEOTIDE SEQUENCE [LARGE SCALE GENOMIC DNA]</scope>
    <source>
        <strain evidence="5">cv. RG33-2</strain>
    </source>
</reference>
<keyword evidence="2" id="KW-0812">Transmembrane</keyword>
<dbReference type="InterPro" id="IPR015915">
    <property type="entry name" value="Kelch-typ_b-propeller"/>
</dbReference>
<dbReference type="InterPro" id="IPR050796">
    <property type="entry name" value="SCF_F-box_component"/>
</dbReference>
<dbReference type="InterPro" id="IPR013187">
    <property type="entry name" value="F-box-assoc_dom_typ3"/>
</dbReference>
<dbReference type="SUPFAM" id="SSF50965">
    <property type="entry name" value="Galactose oxidase, central domain"/>
    <property type="match status" value="1"/>
</dbReference>
<evidence type="ECO:0000256" key="1">
    <source>
        <dbReference type="SAM" id="MobiDB-lite"/>
    </source>
</evidence>
<dbReference type="PANTHER" id="PTHR31672">
    <property type="entry name" value="BNACNNG10540D PROTEIN"/>
    <property type="match status" value="1"/>
</dbReference>
<name>A0A2P5B9C6_TREOI</name>
<dbReference type="SUPFAM" id="SSF81383">
    <property type="entry name" value="F-box domain"/>
    <property type="match status" value="1"/>
</dbReference>